<dbReference type="PROSITE" id="PS50011">
    <property type="entry name" value="PROTEIN_KINASE_DOM"/>
    <property type="match status" value="1"/>
</dbReference>
<dbReference type="PROSITE" id="PS00107">
    <property type="entry name" value="PROTEIN_KINASE_ATP"/>
    <property type="match status" value="1"/>
</dbReference>
<evidence type="ECO:0000256" key="11">
    <source>
        <dbReference type="PROSITE-ProRule" id="PRU10141"/>
    </source>
</evidence>
<dbReference type="FunFam" id="3.30.200.20:FF:000192">
    <property type="entry name" value="Serine/threonine-protein kinase cot-1"/>
    <property type="match status" value="1"/>
</dbReference>
<evidence type="ECO:0000256" key="13">
    <source>
        <dbReference type="SAM" id="MobiDB-lite"/>
    </source>
</evidence>
<dbReference type="PANTHER" id="PTHR22988">
    <property type="entry name" value="MYOTONIC DYSTROPHY S/T KINASE-RELATED"/>
    <property type="match status" value="1"/>
</dbReference>
<evidence type="ECO:0000256" key="9">
    <source>
        <dbReference type="ARBA" id="ARBA00047899"/>
    </source>
</evidence>
<keyword evidence="8 11" id="KW-0067">ATP-binding</keyword>
<dbReference type="GeneID" id="31367628"/>
<evidence type="ECO:0000256" key="6">
    <source>
        <dbReference type="ARBA" id="ARBA00022741"/>
    </source>
</evidence>
<name>D3BLV7_HETP5</name>
<evidence type="ECO:0000259" key="15">
    <source>
        <dbReference type="PROSITE" id="PS51285"/>
    </source>
</evidence>
<evidence type="ECO:0000256" key="10">
    <source>
        <dbReference type="ARBA" id="ARBA00048679"/>
    </source>
</evidence>
<dbReference type="AlphaFoldDB" id="D3BLV7"/>
<keyword evidence="12" id="KW-0175">Coiled coil</keyword>
<dbReference type="RefSeq" id="XP_020429686.1">
    <property type="nucleotide sequence ID" value="XM_020582905.1"/>
</dbReference>
<dbReference type="InParanoid" id="D3BLV7"/>
<evidence type="ECO:0000256" key="1">
    <source>
        <dbReference type="ARBA" id="ARBA00009903"/>
    </source>
</evidence>
<dbReference type="InterPro" id="IPR017441">
    <property type="entry name" value="Protein_kinase_ATP_BS"/>
</dbReference>
<keyword evidence="4" id="KW-0597">Phosphoprotein</keyword>
<comment type="caution">
    <text evidence="16">The sequence shown here is derived from an EMBL/GenBank/DDBJ whole genome shotgun (WGS) entry which is preliminary data.</text>
</comment>
<dbReference type="EC" id="2.7.11.1" evidence="2"/>
<evidence type="ECO:0000313" key="17">
    <source>
        <dbReference type="Proteomes" id="UP000001396"/>
    </source>
</evidence>
<dbReference type="Gene3D" id="3.30.200.20">
    <property type="entry name" value="Phosphorylase Kinase, domain 1"/>
    <property type="match status" value="2"/>
</dbReference>
<dbReference type="InterPro" id="IPR011009">
    <property type="entry name" value="Kinase-like_dom_sf"/>
</dbReference>
<gene>
    <name evidence="16" type="ORF">PPL_12161</name>
</gene>
<feature type="binding site" evidence="11">
    <location>
        <position position="138"/>
    </location>
    <ligand>
        <name>ATP</name>
        <dbReference type="ChEBI" id="CHEBI:30616"/>
    </ligand>
</feature>
<dbReference type="PROSITE" id="PS51285">
    <property type="entry name" value="AGC_KINASE_CTER"/>
    <property type="match status" value="1"/>
</dbReference>
<feature type="domain" description="AGC-kinase C-terminal" evidence="15">
    <location>
        <begin position="208"/>
        <end position="284"/>
    </location>
</feature>
<dbReference type="Proteomes" id="UP000001396">
    <property type="component" value="Unassembled WGS sequence"/>
</dbReference>
<evidence type="ECO:0000313" key="16">
    <source>
        <dbReference type="EMBL" id="EFA77558.1"/>
    </source>
</evidence>
<dbReference type="InterPro" id="IPR059233">
    <property type="entry name" value="MobB_NdrA/B/Cbk1"/>
</dbReference>
<dbReference type="InterPro" id="IPR050839">
    <property type="entry name" value="Rho-assoc_Ser/Thr_Kinase"/>
</dbReference>
<dbReference type="GO" id="GO:0004674">
    <property type="term" value="F:protein serine/threonine kinase activity"/>
    <property type="evidence" value="ECO:0007669"/>
    <property type="project" value="UniProtKB-KW"/>
</dbReference>
<evidence type="ECO:0000256" key="5">
    <source>
        <dbReference type="ARBA" id="ARBA00022679"/>
    </source>
</evidence>
<feature type="compositionally biased region" description="Acidic residues" evidence="13">
    <location>
        <begin position="12"/>
        <end position="23"/>
    </location>
</feature>
<dbReference type="Pfam" id="PF00069">
    <property type="entry name" value="Pkinase"/>
    <property type="match status" value="1"/>
</dbReference>
<dbReference type="SMART" id="SM00133">
    <property type="entry name" value="S_TK_X"/>
    <property type="match status" value="1"/>
</dbReference>
<dbReference type="CDD" id="cd21742">
    <property type="entry name" value="MobB_NDR_LATS-like"/>
    <property type="match status" value="1"/>
</dbReference>
<dbReference type="GO" id="GO:0106310">
    <property type="term" value="F:protein serine kinase activity"/>
    <property type="evidence" value="ECO:0007669"/>
    <property type="project" value="RHEA"/>
</dbReference>
<evidence type="ECO:0000259" key="14">
    <source>
        <dbReference type="PROSITE" id="PS50011"/>
    </source>
</evidence>
<feature type="domain" description="Protein kinase" evidence="14">
    <location>
        <begin position="109"/>
        <end position="318"/>
    </location>
</feature>
<feature type="region of interest" description="Disordered" evidence="13">
    <location>
        <begin position="1"/>
        <end position="37"/>
    </location>
</feature>
<dbReference type="InterPro" id="IPR017892">
    <property type="entry name" value="Pkinase_C"/>
</dbReference>
<feature type="coiled-coil region" evidence="12">
    <location>
        <begin position="58"/>
        <end position="102"/>
    </location>
</feature>
<evidence type="ECO:0000256" key="12">
    <source>
        <dbReference type="SAM" id="Coils"/>
    </source>
</evidence>
<feature type="region of interest" description="Disordered" evidence="13">
    <location>
        <begin position="280"/>
        <end position="318"/>
    </location>
</feature>
<feature type="compositionally biased region" description="Low complexity" evidence="13">
    <location>
        <begin position="296"/>
        <end position="318"/>
    </location>
</feature>
<dbReference type="Pfam" id="PF00433">
    <property type="entry name" value="Pkinase_C"/>
    <property type="match status" value="1"/>
</dbReference>
<reference evidence="16 17" key="1">
    <citation type="journal article" date="2011" name="Genome Res.">
        <title>Phylogeny-wide analysis of social amoeba genomes highlights ancient origins for complex intercellular communication.</title>
        <authorList>
            <person name="Heidel A.J."/>
            <person name="Lawal H.M."/>
            <person name="Felder M."/>
            <person name="Schilde C."/>
            <person name="Helps N.R."/>
            <person name="Tunggal B."/>
            <person name="Rivero F."/>
            <person name="John U."/>
            <person name="Schleicher M."/>
            <person name="Eichinger L."/>
            <person name="Platzer M."/>
            <person name="Noegel A.A."/>
            <person name="Schaap P."/>
            <person name="Gloeckner G."/>
        </authorList>
    </citation>
    <scope>NUCLEOTIDE SEQUENCE [LARGE SCALE GENOMIC DNA]</scope>
    <source>
        <strain evidence="17">ATCC 26659 / Pp 5 / PN500</strain>
    </source>
</reference>
<dbReference type="SMART" id="SM00220">
    <property type="entry name" value="S_TKc"/>
    <property type="match status" value="1"/>
</dbReference>
<feature type="compositionally biased region" description="Basic and acidic residues" evidence="13">
    <location>
        <begin position="241"/>
        <end position="250"/>
    </location>
</feature>
<dbReference type="Gene3D" id="1.10.510.10">
    <property type="entry name" value="Transferase(Phosphotransferase) domain 1"/>
    <property type="match status" value="1"/>
</dbReference>
<feature type="region of interest" description="Disordered" evidence="13">
    <location>
        <begin position="223"/>
        <end position="253"/>
    </location>
</feature>
<sequence length="318" mass="37537">MMEETIIKEDIDYSDEEDDEIIEGDNNLTDPPSRPTMDKSLAAKMYIEQYYMNQQKSAKQRLSRRKDLEQKMENMKLTSKEQNDLLKELDKKESEYMRLKRVKLKRSDFEVLKVIGRGAFGEVSLVRQKENGELFAMKRLLKSEMLKKEQVAHVRAERDVLANANNEWVVRLFYSFQDENYLYLIMELVCEKDRLKNAEQIKKHPFFRGVNWDKIRQQKAPFIPELKSPTDTSNFDEYEPNDDRKLEKQQIKSTPPRYGKLVKEKDLAFIGYTYKGFDAVDKSPSPNRRNVETIFNNKDNNNNSNNNSNNNTNNNTKS</sequence>
<dbReference type="InterPro" id="IPR000961">
    <property type="entry name" value="AGC-kinase_C"/>
</dbReference>
<dbReference type="STRING" id="670386.D3BLV7"/>
<evidence type="ECO:0000256" key="4">
    <source>
        <dbReference type="ARBA" id="ARBA00022553"/>
    </source>
</evidence>
<proteinExistence type="inferred from homology"/>
<keyword evidence="17" id="KW-1185">Reference proteome</keyword>
<evidence type="ECO:0000256" key="2">
    <source>
        <dbReference type="ARBA" id="ARBA00012513"/>
    </source>
</evidence>
<keyword evidence="5" id="KW-0808">Transferase</keyword>
<dbReference type="EMBL" id="ADBJ01000042">
    <property type="protein sequence ID" value="EFA77558.1"/>
    <property type="molecule type" value="Genomic_DNA"/>
</dbReference>
<keyword evidence="3" id="KW-0723">Serine/threonine-protein kinase</keyword>
<feature type="compositionally biased region" description="Basic and acidic residues" evidence="13">
    <location>
        <begin position="1"/>
        <end position="11"/>
    </location>
</feature>
<comment type="catalytic activity">
    <reaction evidence="10">
        <text>L-seryl-[protein] + ATP = O-phospho-L-seryl-[protein] + ADP + H(+)</text>
        <dbReference type="Rhea" id="RHEA:17989"/>
        <dbReference type="Rhea" id="RHEA-COMP:9863"/>
        <dbReference type="Rhea" id="RHEA-COMP:11604"/>
        <dbReference type="ChEBI" id="CHEBI:15378"/>
        <dbReference type="ChEBI" id="CHEBI:29999"/>
        <dbReference type="ChEBI" id="CHEBI:30616"/>
        <dbReference type="ChEBI" id="CHEBI:83421"/>
        <dbReference type="ChEBI" id="CHEBI:456216"/>
        <dbReference type="EC" id="2.7.11.1"/>
    </reaction>
</comment>
<comment type="catalytic activity">
    <reaction evidence="9">
        <text>L-threonyl-[protein] + ATP = O-phospho-L-threonyl-[protein] + ADP + H(+)</text>
        <dbReference type="Rhea" id="RHEA:46608"/>
        <dbReference type="Rhea" id="RHEA-COMP:11060"/>
        <dbReference type="Rhea" id="RHEA-COMP:11605"/>
        <dbReference type="ChEBI" id="CHEBI:15378"/>
        <dbReference type="ChEBI" id="CHEBI:30013"/>
        <dbReference type="ChEBI" id="CHEBI:30616"/>
        <dbReference type="ChEBI" id="CHEBI:61977"/>
        <dbReference type="ChEBI" id="CHEBI:456216"/>
        <dbReference type="EC" id="2.7.11.1"/>
    </reaction>
</comment>
<comment type="similarity">
    <text evidence="1">Belongs to the protein kinase superfamily. AGC Ser/Thr protein kinase family.</text>
</comment>
<evidence type="ECO:0000256" key="3">
    <source>
        <dbReference type="ARBA" id="ARBA00022527"/>
    </source>
</evidence>
<dbReference type="SUPFAM" id="SSF56112">
    <property type="entry name" value="Protein kinase-like (PK-like)"/>
    <property type="match status" value="1"/>
</dbReference>
<accession>D3BLV7</accession>
<dbReference type="InterPro" id="IPR000719">
    <property type="entry name" value="Prot_kinase_dom"/>
</dbReference>
<keyword evidence="7" id="KW-0418">Kinase</keyword>
<evidence type="ECO:0000256" key="8">
    <source>
        <dbReference type="ARBA" id="ARBA00022840"/>
    </source>
</evidence>
<dbReference type="GO" id="GO:0005524">
    <property type="term" value="F:ATP binding"/>
    <property type="evidence" value="ECO:0007669"/>
    <property type="project" value="UniProtKB-UniRule"/>
</dbReference>
<protein>
    <recommendedName>
        <fullName evidence="2">non-specific serine/threonine protein kinase</fullName>
        <ecNumber evidence="2">2.7.11.1</ecNumber>
    </recommendedName>
</protein>
<keyword evidence="6 11" id="KW-0547">Nucleotide-binding</keyword>
<organism evidence="16 17">
    <name type="scientific">Heterostelium pallidum (strain ATCC 26659 / Pp 5 / PN500)</name>
    <name type="common">Cellular slime mold</name>
    <name type="synonym">Polysphondylium pallidum</name>
    <dbReference type="NCBI Taxonomy" id="670386"/>
    <lineage>
        <taxon>Eukaryota</taxon>
        <taxon>Amoebozoa</taxon>
        <taxon>Evosea</taxon>
        <taxon>Eumycetozoa</taxon>
        <taxon>Dictyostelia</taxon>
        <taxon>Acytosteliales</taxon>
        <taxon>Acytosteliaceae</taxon>
        <taxon>Heterostelium</taxon>
    </lineage>
</organism>
<evidence type="ECO:0000256" key="7">
    <source>
        <dbReference type="ARBA" id="ARBA00022777"/>
    </source>
</evidence>
<dbReference type="PANTHER" id="PTHR22988:SF71">
    <property type="entry name" value="CITRON RHO-INTERACTING KINASE"/>
    <property type="match status" value="1"/>
</dbReference>